<name>A0A9W9B1R0_9AGAR</name>
<organism evidence="1 2">
    <name type="scientific">Lentinula lateritia</name>
    <dbReference type="NCBI Taxonomy" id="40482"/>
    <lineage>
        <taxon>Eukaryota</taxon>
        <taxon>Fungi</taxon>
        <taxon>Dikarya</taxon>
        <taxon>Basidiomycota</taxon>
        <taxon>Agaricomycotina</taxon>
        <taxon>Agaricomycetes</taxon>
        <taxon>Agaricomycetidae</taxon>
        <taxon>Agaricales</taxon>
        <taxon>Marasmiineae</taxon>
        <taxon>Omphalotaceae</taxon>
        <taxon>Lentinula</taxon>
    </lineage>
</organism>
<reference evidence="1" key="2">
    <citation type="journal article" date="2023" name="Proc. Natl. Acad. Sci. U.S.A.">
        <title>A global phylogenomic analysis of the shiitake genus Lentinula.</title>
        <authorList>
            <person name="Sierra-Patev S."/>
            <person name="Min B."/>
            <person name="Naranjo-Ortiz M."/>
            <person name="Looney B."/>
            <person name="Konkel Z."/>
            <person name="Slot J.C."/>
            <person name="Sakamoto Y."/>
            <person name="Steenwyk J.L."/>
            <person name="Rokas A."/>
            <person name="Carro J."/>
            <person name="Camarero S."/>
            <person name="Ferreira P."/>
            <person name="Molpeceres G."/>
            <person name="Ruiz-Duenas F.J."/>
            <person name="Serrano A."/>
            <person name="Henrissat B."/>
            <person name="Drula E."/>
            <person name="Hughes K.W."/>
            <person name="Mata J.L."/>
            <person name="Ishikawa N.K."/>
            <person name="Vargas-Isla R."/>
            <person name="Ushijima S."/>
            <person name="Smith C.A."/>
            <person name="Donoghue J."/>
            <person name="Ahrendt S."/>
            <person name="Andreopoulos W."/>
            <person name="He G."/>
            <person name="LaButti K."/>
            <person name="Lipzen A."/>
            <person name="Ng V."/>
            <person name="Riley R."/>
            <person name="Sandor L."/>
            <person name="Barry K."/>
            <person name="Martinez A.T."/>
            <person name="Xiao Y."/>
            <person name="Gibbons J.G."/>
            <person name="Terashima K."/>
            <person name="Grigoriev I.V."/>
            <person name="Hibbett D."/>
        </authorList>
    </citation>
    <scope>NUCLEOTIDE SEQUENCE</scope>
    <source>
        <strain evidence="1">Sp2 HRB7682 ss15</strain>
    </source>
</reference>
<evidence type="ECO:0000313" key="2">
    <source>
        <dbReference type="Proteomes" id="UP001150238"/>
    </source>
</evidence>
<accession>A0A9W9B1R0</accession>
<comment type="caution">
    <text evidence="1">The sequence shown here is derived from an EMBL/GenBank/DDBJ whole genome shotgun (WGS) entry which is preliminary data.</text>
</comment>
<dbReference type="EMBL" id="JANVFS010000002">
    <property type="protein sequence ID" value="KAJ4494806.1"/>
    <property type="molecule type" value="Genomic_DNA"/>
</dbReference>
<protein>
    <recommendedName>
        <fullName evidence="3">F-box domain-containing protein</fullName>
    </recommendedName>
</protein>
<evidence type="ECO:0008006" key="3">
    <source>
        <dbReference type="Google" id="ProtNLM"/>
    </source>
</evidence>
<sequence length="389" mass="44485">MSSTIVFPHLIPTRFCPELFGEYLSYVHGVDLDACSQVCHYWREPALFARFRTVDVEDENQLALLAIDSRRLRYVRNVIGDSRSAFTTAFSSYPVHLRTLEIRKKDFVVTNNQINQAIAAFSSTLTTFTINSSLRMSYKDFCEMLQCLVQCKSLRNLTFPPPARAIDDRSSSQERAEEAHTAINAMTLVEEEKAKLTFLQLIPTSYRQDPQYTGSAPYAQEYEWLKACMCPFDLCELETLVIGSASATQILLPSVSKHLTRLEFCLPFDNRSAWTGYETLRATPIVLPRLRHLGLTFHIRPSNWLLDIIRTPVIETICLKWKTSISYCTYEKQFGNIDKQIARLDDGRVFPEHLSKVYLVTISDPGAQWCAQAFPICFIFGVKISSYCD</sequence>
<dbReference type="AlphaFoldDB" id="A0A9W9B1R0"/>
<reference evidence="1" key="1">
    <citation type="submission" date="2022-08" db="EMBL/GenBank/DDBJ databases">
        <authorList>
            <consortium name="DOE Joint Genome Institute"/>
            <person name="Min B."/>
            <person name="Riley R."/>
            <person name="Sierra-Patev S."/>
            <person name="Naranjo-Ortiz M."/>
            <person name="Looney B."/>
            <person name="Konkel Z."/>
            <person name="Slot J.C."/>
            <person name="Sakamoto Y."/>
            <person name="Steenwyk J.L."/>
            <person name="Rokas A."/>
            <person name="Carro J."/>
            <person name="Camarero S."/>
            <person name="Ferreira P."/>
            <person name="Molpeceres G."/>
            <person name="Ruiz-Duenas F.J."/>
            <person name="Serrano A."/>
            <person name="Henrissat B."/>
            <person name="Drula E."/>
            <person name="Hughes K.W."/>
            <person name="Mata J.L."/>
            <person name="Ishikawa N.K."/>
            <person name="Vargas-Isla R."/>
            <person name="Ushijima S."/>
            <person name="Smith C.A."/>
            <person name="Ahrendt S."/>
            <person name="Andreopoulos W."/>
            <person name="He G."/>
            <person name="Labutti K."/>
            <person name="Lipzen A."/>
            <person name="Ng V."/>
            <person name="Sandor L."/>
            <person name="Barry K."/>
            <person name="Martinez A.T."/>
            <person name="Xiao Y."/>
            <person name="Gibbons J.G."/>
            <person name="Terashima K."/>
            <person name="Hibbett D.S."/>
            <person name="Grigoriev I.V."/>
        </authorList>
    </citation>
    <scope>NUCLEOTIDE SEQUENCE</scope>
    <source>
        <strain evidence="1">Sp2 HRB7682 ss15</strain>
    </source>
</reference>
<evidence type="ECO:0000313" key="1">
    <source>
        <dbReference type="EMBL" id="KAJ4494806.1"/>
    </source>
</evidence>
<gene>
    <name evidence="1" type="ORF">C8J55DRAFT_554430</name>
</gene>
<dbReference type="Proteomes" id="UP001150238">
    <property type="component" value="Unassembled WGS sequence"/>
</dbReference>
<proteinExistence type="predicted"/>